<dbReference type="GO" id="GO:0110154">
    <property type="term" value="P:RNA decapping"/>
    <property type="evidence" value="ECO:0007669"/>
    <property type="project" value="TreeGrafter"/>
</dbReference>
<organism evidence="3 4">
    <name type="scientific">Mameliella alba</name>
    <dbReference type="NCBI Taxonomy" id="561184"/>
    <lineage>
        <taxon>Bacteria</taxon>
        <taxon>Pseudomonadati</taxon>
        <taxon>Pseudomonadota</taxon>
        <taxon>Alphaproteobacteria</taxon>
        <taxon>Rhodobacterales</taxon>
        <taxon>Roseobacteraceae</taxon>
        <taxon>Mameliella</taxon>
    </lineage>
</organism>
<dbReference type="InterPro" id="IPR050126">
    <property type="entry name" value="Ap4A_hydrolase"/>
</dbReference>
<dbReference type="Pfam" id="PF00149">
    <property type="entry name" value="Metallophos"/>
    <property type="match status" value="1"/>
</dbReference>
<proteinExistence type="predicted"/>
<dbReference type="STRING" id="561184.SAMN05216376_10759"/>
<feature type="domain" description="Calcineurin-like phosphoesterase" evidence="2">
    <location>
        <begin position="25"/>
        <end position="114"/>
    </location>
</feature>
<dbReference type="Proteomes" id="UP000030960">
    <property type="component" value="Unassembled WGS sequence"/>
</dbReference>
<dbReference type="InterPro" id="IPR029052">
    <property type="entry name" value="Metallo-depent_PP-like"/>
</dbReference>
<dbReference type="GO" id="GO:0016791">
    <property type="term" value="F:phosphatase activity"/>
    <property type="evidence" value="ECO:0007669"/>
    <property type="project" value="TreeGrafter"/>
</dbReference>
<evidence type="ECO:0000313" key="3">
    <source>
        <dbReference type="EMBL" id="KHQ54838.1"/>
    </source>
</evidence>
<dbReference type="PANTHER" id="PTHR42850:SF4">
    <property type="entry name" value="ZINC-DEPENDENT ENDOPOLYPHOSPHATASE"/>
    <property type="match status" value="1"/>
</dbReference>
<dbReference type="GO" id="GO:0008803">
    <property type="term" value="F:bis(5'-nucleosyl)-tetraphosphatase (symmetrical) activity"/>
    <property type="evidence" value="ECO:0007669"/>
    <property type="project" value="TreeGrafter"/>
</dbReference>
<keyword evidence="4" id="KW-1185">Reference proteome</keyword>
<sequence length="254" mass="27781">MILRSRKQPSQEPDLPQEPLRPETPFFAIGDVHGCDRLLDRLLHRLDKLGHPEALLVMVGDYVDRGEETARVLRRMTVLSEAAGDLMHCIMGNHEKMLLDTLDDPVANGPRWLRYGGLQTLASYRVPPVLGERPEAEWIDMRDRLAEALGEATIAWMRGLPLTWQTGNVVVVHAGADPALPIAGQERGNFLWGHPDFRPKAPVSSVAGQASPGAFGQISALQDRVTGVLASGRSAPSLTTTVMFCASKSLVLAR</sequence>
<dbReference type="OrthoDB" id="9807890at2"/>
<name>A0A0B3S785_9RHOB</name>
<evidence type="ECO:0000313" key="4">
    <source>
        <dbReference type="Proteomes" id="UP000030960"/>
    </source>
</evidence>
<dbReference type="AlphaFoldDB" id="A0A0B3S785"/>
<feature type="region of interest" description="Disordered" evidence="1">
    <location>
        <begin position="1"/>
        <end position="23"/>
    </location>
</feature>
<dbReference type="Gene3D" id="3.60.21.10">
    <property type="match status" value="1"/>
</dbReference>
<accession>A0A0B3S785</accession>
<evidence type="ECO:0000256" key="1">
    <source>
        <dbReference type="SAM" id="MobiDB-lite"/>
    </source>
</evidence>
<dbReference type="PANTHER" id="PTHR42850">
    <property type="entry name" value="METALLOPHOSPHOESTERASE"/>
    <property type="match status" value="1"/>
</dbReference>
<dbReference type="RefSeq" id="WP_082024535.1">
    <property type="nucleotide sequence ID" value="NZ_JSUQ01000002.1"/>
</dbReference>
<dbReference type="SUPFAM" id="SSF56300">
    <property type="entry name" value="Metallo-dependent phosphatases"/>
    <property type="match status" value="1"/>
</dbReference>
<dbReference type="EMBL" id="JSUQ01000002">
    <property type="protein sequence ID" value="KHQ54838.1"/>
    <property type="molecule type" value="Genomic_DNA"/>
</dbReference>
<dbReference type="GO" id="GO:0005737">
    <property type="term" value="C:cytoplasm"/>
    <property type="evidence" value="ECO:0007669"/>
    <property type="project" value="TreeGrafter"/>
</dbReference>
<dbReference type="InterPro" id="IPR004843">
    <property type="entry name" value="Calcineurin-like_PHP"/>
</dbReference>
<gene>
    <name evidence="3" type="ORF">OA50_00673</name>
</gene>
<evidence type="ECO:0000259" key="2">
    <source>
        <dbReference type="Pfam" id="PF00149"/>
    </source>
</evidence>
<protein>
    <submittedName>
        <fullName evidence="3">Serine/threonine protein phosphatase</fullName>
    </submittedName>
</protein>
<comment type="caution">
    <text evidence="3">The sequence shown here is derived from an EMBL/GenBank/DDBJ whole genome shotgun (WGS) entry which is preliminary data.</text>
</comment>
<reference evidence="3 4" key="1">
    <citation type="submission" date="2014-10" db="EMBL/GenBank/DDBJ databases">
        <title>Genome sequence of Ponticoccus sp. strain UMTAT08 isolated from clonal culture of toxic dinoflagellate Alexandrium tamiyavanichii.</title>
        <authorList>
            <person name="Gan H.Y."/>
            <person name="Muhd D.-D."/>
            <person name="Mohd Noor M.E."/>
            <person name="Yeong Y.S."/>
            <person name="Usup G."/>
        </authorList>
    </citation>
    <scope>NUCLEOTIDE SEQUENCE [LARGE SCALE GENOMIC DNA]</scope>
    <source>
        <strain evidence="3 4">UMTAT08</strain>
    </source>
</reference>